<dbReference type="AlphaFoldDB" id="A0A6G8HY97"/>
<protein>
    <submittedName>
        <fullName evidence="1">Uncharacterized protein</fullName>
    </submittedName>
</protein>
<dbReference type="KEGG" id="srum:GPZ88_01175"/>
<name>A0A6G8HY97_9STRE</name>
<reference evidence="1 2" key="1">
    <citation type="submission" date="2019-12" db="EMBL/GenBank/DDBJ databases">
        <title>Complete genome sequence of Streptococcus sp. CNU G2 isolated frome Bos taurus coreanae.</title>
        <authorList>
            <person name="Park S.Y."/>
            <person name="Kim J.H."/>
            <person name="Seo S.W."/>
        </authorList>
    </citation>
    <scope>NUCLEOTIDE SEQUENCE [LARGE SCALE GENOMIC DNA]</scope>
    <source>
        <strain evidence="1 2">CNU G2</strain>
    </source>
</reference>
<proteinExistence type="predicted"/>
<evidence type="ECO:0000313" key="2">
    <source>
        <dbReference type="Proteomes" id="UP000503166"/>
    </source>
</evidence>
<evidence type="ECO:0000313" key="1">
    <source>
        <dbReference type="EMBL" id="QIM45751.1"/>
    </source>
</evidence>
<dbReference type="EMBL" id="CP046919">
    <property type="protein sequence ID" value="QIM45751.1"/>
    <property type="molecule type" value="Genomic_DNA"/>
</dbReference>
<gene>
    <name evidence="1" type="ORF">GPZ88_01175</name>
</gene>
<organism evidence="1 2">
    <name type="scientific">Streptococcus ruminicola</name>
    <dbReference type="NCBI Taxonomy" id="2686210"/>
    <lineage>
        <taxon>Bacteria</taxon>
        <taxon>Bacillati</taxon>
        <taxon>Bacillota</taxon>
        <taxon>Bacilli</taxon>
        <taxon>Lactobacillales</taxon>
        <taxon>Streptococcaceae</taxon>
        <taxon>Streptococcus</taxon>
    </lineage>
</organism>
<dbReference type="Proteomes" id="UP000503166">
    <property type="component" value="Chromosome"/>
</dbReference>
<accession>A0A6G8HY97</accession>
<dbReference type="RefSeq" id="WP_166043062.1">
    <property type="nucleotide sequence ID" value="NZ_CP046919.1"/>
</dbReference>
<sequence>MSKGSNNLAAKHCVIWYEHHEETPLDVLASFVDWTKRKHLRSYIEIGKMLHVTPNEANRLLCLATLPDDVTVKRMKELMYGKQR</sequence>